<evidence type="ECO:0000313" key="1">
    <source>
        <dbReference type="EMBL" id="QHT24412.1"/>
    </source>
</evidence>
<organism evidence="1">
    <name type="scientific">viral metagenome</name>
    <dbReference type="NCBI Taxonomy" id="1070528"/>
    <lineage>
        <taxon>unclassified sequences</taxon>
        <taxon>metagenomes</taxon>
        <taxon>organismal metagenomes</taxon>
    </lineage>
</organism>
<dbReference type="AlphaFoldDB" id="A0A6C0E6R4"/>
<protein>
    <submittedName>
        <fullName evidence="1">Uncharacterized protein</fullName>
    </submittedName>
</protein>
<sequence>MGNNQFNNKYQERFMNLPNANYYVSSKDIEYNINPSPICDSVLDAIALLTNPKESSLNNTDKVHCHFTTTLDKFNNIYYKCNAADLISHIKLVSPVKLNPKLIINQLNKKTLLSTFKETLSDNNYKYECIYFNNPMGCDVILNMLILHNFIEIDIDDVISVENIKVEYIGTFLNTIKRRAIYMSNHTFMYPDKIISYHDGIVDVKNRENHVHLDEYVIID</sequence>
<accession>A0A6C0E6R4</accession>
<reference evidence="1" key="1">
    <citation type="journal article" date="2020" name="Nature">
        <title>Giant virus diversity and host interactions through global metagenomics.</title>
        <authorList>
            <person name="Schulz F."/>
            <person name="Roux S."/>
            <person name="Paez-Espino D."/>
            <person name="Jungbluth S."/>
            <person name="Walsh D.A."/>
            <person name="Denef V.J."/>
            <person name="McMahon K.D."/>
            <person name="Konstantinidis K.T."/>
            <person name="Eloe-Fadrosh E.A."/>
            <person name="Kyrpides N.C."/>
            <person name="Woyke T."/>
        </authorList>
    </citation>
    <scope>NUCLEOTIDE SEQUENCE</scope>
    <source>
        <strain evidence="1">GVMAG-M-3300023179-150</strain>
    </source>
</reference>
<dbReference type="EMBL" id="MN739745">
    <property type="protein sequence ID" value="QHT24412.1"/>
    <property type="molecule type" value="Genomic_DNA"/>
</dbReference>
<proteinExistence type="predicted"/>
<name>A0A6C0E6R4_9ZZZZ</name>